<feature type="region of interest" description="Disordered" evidence="1">
    <location>
        <begin position="73"/>
        <end position="93"/>
    </location>
</feature>
<reference evidence="2 3" key="1">
    <citation type="submission" date="2014-10" db="EMBL/GenBank/DDBJ databases">
        <title>Draft genome of the hookworm Ancylostoma caninum.</title>
        <authorList>
            <person name="Mitreva M."/>
        </authorList>
    </citation>
    <scope>NUCLEOTIDE SEQUENCE [LARGE SCALE GENOMIC DNA]</scope>
    <source>
        <strain evidence="2 3">Baltimore</strain>
    </source>
</reference>
<comment type="caution">
    <text evidence="2">The sequence shown here is derived from an EMBL/GenBank/DDBJ whole genome shotgun (WGS) entry which is preliminary data.</text>
</comment>
<dbReference type="OrthoDB" id="10526152at2759"/>
<keyword evidence="3" id="KW-1185">Reference proteome</keyword>
<proteinExistence type="predicted"/>
<organism evidence="2 3">
    <name type="scientific">Ancylostoma caninum</name>
    <name type="common">Dog hookworm</name>
    <dbReference type="NCBI Taxonomy" id="29170"/>
    <lineage>
        <taxon>Eukaryota</taxon>
        <taxon>Metazoa</taxon>
        <taxon>Ecdysozoa</taxon>
        <taxon>Nematoda</taxon>
        <taxon>Chromadorea</taxon>
        <taxon>Rhabditida</taxon>
        <taxon>Rhabditina</taxon>
        <taxon>Rhabditomorpha</taxon>
        <taxon>Strongyloidea</taxon>
        <taxon>Ancylostomatidae</taxon>
        <taxon>Ancylostomatinae</taxon>
        <taxon>Ancylostoma</taxon>
    </lineage>
</organism>
<accession>A0A368F9W3</accession>
<evidence type="ECO:0000256" key="1">
    <source>
        <dbReference type="SAM" id="MobiDB-lite"/>
    </source>
</evidence>
<evidence type="ECO:0000313" key="2">
    <source>
        <dbReference type="EMBL" id="RCN28961.1"/>
    </source>
</evidence>
<sequence length="93" mass="10511">MSLTHDLFISATRTTASDDDQEFVPGLSTFESLLTDQETLTMKLRPRKELWNADDELPLADVQLQVVLEQSKREAELASSKRSTEESPSTKVR</sequence>
<dbReference type="EMBL" id="JOJR01002213">
    <property type="protein sequence ID" value="RCN28961.1"/>
    <property type="molecule type" value="Genomic_DNA"/>
</dbReference>
<protein>
    <submittedName>
        <fullName evidence="2">Uncharacterized protein</fullName>
    </submittedName>
</protein>
<dbReference type="Proteomes" id="UP000252519">
    <property type="component" value="Unassembled WGS sequence"/>
</dbReference>
<evidence type="ECO:0000313" key="3">
    <source>
        <dbReference type="Proteomes" id="UP000252519"/>
    </source>
</evidence>
<dbReference type="AlphaFoldDB" id="A0A368F9W3"/>
<name>A0A368F9W3_ANCCA</name>
<gene>
    <name evidence="2" type="ORF">ANCCAN_25289</name>
</gene>